<dbReference type="GO" id="GO:0005886">
    <property type="term" value="C:plasma membrane"/>
    <property type="evidence" value="ECO:0007669"/>
    <property type="project" value="UniProtKB-SubCell"/>
</dbReference>
<keyword evidence="17" id="KW-0175">Coiled coil</keyword>
<dbReference type="FunFam" id="3.30.565.10:FF:000010">
    <property type="entry name" value="Sensor histidine kinase RcsC"/>
    <property type="match status" value="1"/>
</dbReference>
<dbReference type="PRINTS" id="PR00344">
    <property type="entry name" value="BCTRLSENSOR"/>
</dbReference>
<dbReference type="PROSITE" id="PS50109">
    <property type="entry name" value="HIS_KIN"/>
    <property type="match status" value="1"/>
</dbReference>
<dbReference type="GO" id="GO:0005524">
    <property type="term" value="F:ATP binding"/>
    <property type="evidence" value="ECO:0007669"/>
    <property type="project" value="UniProtKB-KW"/>
</dbReference>
<name>A0A941I7K1_9BURK</name>
<dbReference type="Gene3D" id="3.40.50.2300">
    <property type="match status" value="2"/>
</dbReference>
<comment type="subunit">
    <text evidence="12">At low DSF concentrations, interacts with RpfF.</text>
</comment>
<dbReference type="InterPro" id="IPR004358">
    <property type="entry name" value="Sig_transdc_His_kin-like_C"/>
</dbReference>
<dbReference type="Gene3D" id="3.30.565.10">
    <property type="entry name" value="Histidine kinase-like ATPase, C-terminal domain"/>
    <property type="match status" value="1"/>
</dbReference>
<dbReference type="InterPro" id="IPR013655">
    <property type="entry name" value="PAS_fold_3"/>
</dbReference>
<evidence type="ECO:0000256" key="16">
    <source>
        <dbReference type="PROSITE-ProRule" id="PRU00169"/>
    </source>
</evidence>
<evidence type="ECO:0000259" key="22">
    <source>
        <dbReference type="PROSITE" id="PS50894"/>
    </source>
</evidence>
<dbReference type="PROSITE" id="PS50894">
    <property type="entry name" value="HPT"/>
    <property type="match status" value="1"/>
</dbReference>
<evidence type="ECO:0000256" key="17">
    <source>
        <dbReference type="SAM" id="Coils"/>
    </source>
</evidence>
<evidence type="ECO:0000256" key="8">
    <source>
        <dbReference type="ARBA" id="ARBA00022840"/>
    </source>
</evidence>
<dbReference type="RefSeq" id="WP_212688056.1">
    <property type="nucleotide sequence ID" value="NZ_JAGSPN010000007.1"/>
</dbReference>
<evidence type="ECO:0000256" key="13">
    <source>
        <dbReference type="ARBA" id="ARBA00068150"/>
    </source>
</evidence>
<feature type="domain" description="Histidine kinase" evidence="18">
    <location>
        <begin position="695"/>
        <end position="916"/>
    </location>
</feature>
<dbReference type="Pfam" id="PF02518">
    <property type="entry name" value="HATPase_c"/>
    <property type="match status" value="1"/>
</dbReference>
<comment type="function">
    <text evidence="11">Member of the two-component regulatory system BvgS/BvgA. Phosphorylates BvgA via a four-step phosphorelay in response to environmental signals.</text>
</comment>
<dbReference type="SUPFAM" id="SSF48452">
    <property type="entry name" value="TPR-like"/>
    <property type="match status" value="2"/>
</dbReference>
<dbReference type="SUPFAM" id="SSF47226">
    <property type="entry name" value="Histidine-containing phosphotransfer domain, HPT domain"/>
    <property type="match status" value="1"/>
</dbReference>
<dbReference type="InterPro" id="IPR003661">
    <property type="entry name" value="HisK_dim/P_dom"/>
</dbReference>
<feature type="domain" description="Response regulatory" evidence="19">
    <location>
        <begin position="1073"/>
        <end position="1192"/>
    </location>
</feature>
<accession>A0A941I7K1</accession>
<dbReference type="Gene3D" id="3.30.450.20">
    <property type="entry name" value="PAS domain"/>
    <property type="match status" value="2"/>
</dbReference>
<evidence type="ECO:0000256" key="7">
    <source>
        <dbReference type="ARBA" id="ARBA00022777"/>
    </source>
</evidence>
<evidence type="ECO:0000259" key="21">
    <source>
        <dbReference type="PROSITE" id="PS50113"/>
    </source>
</evidence>
<dbReference type="GO" id="GO:0000155">
    <property type="term" value="F:phosphorelay sensor kinase activity"/>
    <property type="evidence" value="ECO:0007669"/>
    <property type="project" value="InterPro"/>
</dbReference>
<dbReference type="Gene3D" id="1.10.287.130">
    <property type="match status" value="1"/>
</dbReference>
<dbReference type="SMART" id="SM00387">
    <property type="entry name" value="HATPase_c"/>
    <property type="match status" value="1"/>
</dbReference>
<keyword evidence="7" id="KW-0418">Kinase</keyword>
<dbReference type="InterPro" id="IPR019734">
    <property type="entry name" value="TPR_rpt"/>
</dbReference>
<evidence type="ECO:0000313" key="23">
    <source>
        <dbReference type="EMBL" id="MBR7782755.1"/>
    </source>
</evidence>
<dbReference type="CDD" id="cd16922">
    <property type="entry name" value="HATPase_EvgS-ArcB-TorS-like"/>
    <property type="match status" value="1"/>
</dbReference>
<dbReference type="SMART" id="SM00091">
    <property type="entry name" value="PAS"/>
    <property type="match status" value="2"/>
</dbReference>
<dbReference type="Gene3D" id="1.20.120.160">
    <property type="entry name" value="HPT domain"/>
    <property type="match status" value="1"/>
</dbReference>
<dbReference type="InterPro" id="IPR036641">
    <property type="entry name" value="HPT_dom_sf"/>
</dbReference>
<dbReference type="Proteomes" id="UP000680067">
    <property type="component" value="Unassembled WGS sequence"/>
</dbReference>
<dbReference type="FunFam" id="1.10.287.130:FF:000002">
    <property type="entry name" value="Two-component osmosensing histidine kinase"/>
    <property type="match status" value="1"/>
</dbReference>
<feature type="modified residue" description="4-aspartylphosphate" evidence="16">
    <location>
        <position position="985"/>
    </location>
</feature>
<dbReference type="InterPro" id="IPR001789">
    <property type="entry name" value="Sig_transdc_resp-reg_receiver"/>
</dbReference>
<dbReference type="SUPFAM" id="SSF47384">
    <property type="entry name" value="Homodimeric domain of signal transducing histidine kinase"/>
    <property type="match status" value="1"/>
</dbReference>
<feature type="domain" description="PAS" evidence="20">
    <location>
        <begin position="406"/>
        <end position="458"/>
    </location>
</feature>
<evidence type="ECO:0000256" key="12">
    <source>
        <dbReference type="ARBA" id="ARBA00064003"/>
    </source>
</evidence>
<evidence type="ECO:0000256" key="11">
    <source>
        <dbReference type="ARBA" id="ARBA00058004"/>
    </source>
</evidence>
<dbReference type="SMART" id="SM00388">
    <property type="entry name" value="HisKA"/>
    <property type="match status" value="1"/>
</dbReference>
<dbReference type="InterPro" id="IPR036890">
    <property type="entry name" value="HATPase_C_sf"/>
</dbReference>
<comment type="caution">
    <text evidence="23">The sequence shown here is derived from an EMBL/GenBank/DDBJ whole genome shotgun (WGS) entry which is preliminary data.</text>
</comment>
<dbReference type="InterPro" id="IPR011990">
    <property type="entry name" value="TPR-like_helical_dom_sf"/>
</dbReference>
<dbReference type="CDD" id="cd00088">
    <property type="entry name" value="HPT"/>
    <property type="match status" value="1"/>
</dbReference>
<dbReference type="PROSITE" id="PS50110">
    <property type="entry name" value="RESPONSE_REGULATORY"/>
    <property type="match status" value="2"/>
</dbReference>
<feature type="domain" description="PAS" evidence="20">
    <location>
        <begin position="532"/>
        <end position="601"/>
    </location>
</feature>
<evidence type="ECO:0000256" key="1">
    <source>
        <dbReference type="ARBA" id="ARBA00000085"/>
    </source>
</evidence>
<dbReference type="InterPro" id="IPR000700">
    <property type="entry name" value="PAS-assoc_C"/>
</dbReference>
<keyword evidence="24" id="KW-1185">Reference proteome</keyword>
<protein>
    <recommendedName>
        <fullName evidence="13">Sensory/regulatory protein RpfC</fullName>
        <ecNumber evidence="2">2.7.13.3</ecNumber>
    </recommendedName>
    <alternativeName>
        <fullName evidence="14">Virulence sensor protein BvgS</fullName>
    </alternativeName>
</protein>
<keyword evidence="3 16" id="KW-0597">Phosphoprotein</keyword>
<dbReference type="InterPro" id="IPR011006">
    <property type="entry name" value="CheY-like_superfamily"/>
</dbReference>
<dbReference type="SUPFAM" id="SSF55785">
    <property type="entry name" value="PYP-like sensor domain (PAS domain)"/>
    <property type="match status" value="2"/>
</dbReference>
<comment type="catalytic activity">
    <reaction evidence="1">
        <text>ATP + protein L-histidine = ADP + protein N-phospho-L-histidine.</text>
        <dbReference type="EC" id="2.7.13.3"/>
    </reaction>
</comment>
<dbReference type="SMART" id="SM00448">
    <property type="entry name" value="REC"/>
    <property type="match status" value="2"/>
</dbReference>
<proteinExistence type="predicted"/>
<evidence type="ECO:0000256" key="9">
    <source>
        <dbReference type="ARBA" id="ARBA00023012"/>
    </source>
</evidence>
<feature type="modified residue" description="Phosphohistidine" evidence="15">
    <location>
        <position position="1270"/>
    </location>
</feature>
<evidence type="ECO:0000256" key="15">
    <source>
        <dbReference type="PROSITE-ProRule" id="PRU00110"/>
    </source>
</evidence>
<dbReference type="CDD" id="cd00156">
    <property type="entry name" value="REC"/>
    <property type="match status" value="1"/>
</dbReference>
<feature type="modified residue" description="4-aspartylphosphate" evidence="16">
    <location>
        <position position="1125"/>
    </location>
</feature>
<dbReference type="PANTHER" id="PTHR45339:SF3">
    <property type="entry name" value="HISTIDINE KINASE"/>
    <property type="match status" value="1"/>
</dbReference>
<evidence type="ECO:0000259" key="19">
    <source>
        <dbReference type="PROSITE" id="PS50110"/>
    </source>
</evidence>
<evidence type="ECO:0000256" key="3">
    <source>
        <dbReference type="ARBA" id="ARBA00022553"/>
    </source>
</evidence>
<dbReference type="InterPro" id="IPR035965">
    <property type="entry name" value="PAS-like_dom_sf"/>
</dbReference>
<dbReference type="CDD" id="cd00130">
    <property type="entry name" value="PAS"/>
    <property type="match status" value="2"/>
</dbReference>
<keyword evidence="5" id="KW-0732">Signal</keyword>
<dbReference type="InterPro" id="IPR036097">
    <property type="entry name" value="HisK_dim/P_sf"/>
</dbReference>
<organism evidence="23 24">
    <name type="scientific">Undibacterium luofuense</name>
    <dbReference type="NCBI Taxonomy" id="2828733"/>
    <lineage>
        <taxon>Bacteria</taxon>
        <taxon>Pseudomonadati</taxon>
        <taxon>Pseudomonadota</taxon>
        <taxon>Betaproteobacteria</taxon>
        <taxon>Burkholderiales</taxon>
        <taxon>Oxalobacteraceae</taxon>
        <taxon>Undibacterium</taxon>
    </lineage>
</organism>
<evidence type="ECO:0000259" key="20">
    <source>
        <dbReference type="PROSITE" id="PS50112"/>
    </source>
</evidence>
<evidence type="ECO:0000256" key="6">
    <source>
        <dbReference type="ARBA" id="ARBA00022741"/>
    </source>
</evidence>
<dbReference type="SUPFAM" id="SSF52172">
    <property type="entry name" value="CheY-like"/>
    <property type="match status" value="2"/>
</dbReference>
<keyword evidence="8" id="KW-0067">ATP-binding</keyword>
<reference evidence="23" key="1">
    <citation type="submission" date="2021-04" db="EMBL/GenBank/DDBJ databases">
        <title>novel species isolated from subtropical streams in China.</title>
        <authorList>
            <person name="Lu H."/>
        </authorList>
    </citation>
    <scope>NUCLEOTIDE SEQUENCE</scope>
    <source>
        <strain evidence="23">LFS511W</strain>
    </source>
</reference>
<feature type="coiled-coil region" evidence="17">
    <location>
        <begin position="389"/>
        <end position="416"/>
    </location>
</feature>
<evidence type="ECO:0000256" key="2">
    <source>
        <dbReference type="ARBA" id="ARBA00012438"/>
    </source>
</evidence>
<evidence type="ECO:0000259" key="18">
    <source>
        <dbReference type="PROSITE" id="PS50109"/>
    </source>
</evidence>
<dbReference type="SUPFAM" id="SSF55874">
    <property type="entry name" value="ATPase domain of HSP90 chaperone/DNA topoisomerase II/histidine kinase"/>
    <property type="match status" value="1"/>
</dbReference>
<gene>
    <name evidence="23" type="ORF">KDM89_11420</name>
</gene>
<dbReference type="SMART" id="SM00028">
    <property type="entry name" value="TPR"/>
    <property type="match status" value="5"/>
</dbReference>
<keyword evidence="9" id="KW-0902">Two-component regulatory system</keyword>
<dbReference type="Pfam" id="PF13426">
    <property type="entry name" value="PAS_9"/>
    <property type="match status" value="1"/>
</dbReference>
<dbReference type="InterPro" id="IPR005467">
    <property type="entry name" value="His_kinase_dom"/>
</dbReference>
<dbReference type="InterPro" id="IPR003594">
    <property type="entry name" value="HATPase_dom"/>
</dbReference>
<dbReference type="CDD" id="cd00082">
    <property type="entry name" value="HisKA"/>
    <property type="match status" value="1"/>
</dbReference>
<keyword evidence="4" id="KW-0808">Transferase</keyword>
<evidence type="ECO:0000256" key="14">
    <source>
        <dbReference type="ARBA" id="ARBA00070152"/>
    </source>
</evidence>
<sequence length="1412" mass="158226">MTQTELDWREQCFVAFDLMRDSPQMGRLIAGRLKSDAVASRRPVLGTLADVLSAYADFFEGKLSAAEPEFERTAMMFELIGDSEGLAFALLGTVSVWWRHGKAEQAYSLCHARILQLLPGRDHRLSVLVFNLLGALSQDLGFTEEAIRHLYNALGQARRLHIPNRASQILANLGEVLYITGNAEDAEPLLEEAREIAIDSDERWLAPFISTMLALCYLAREKYDDAYSCVANYLAKGAAHYTDKASKAFFSAVAAYTLAKRGQLSEAERLCEAALELIEDSEDRPLRSYAWWVSGYLHRCHQRYPEAIHALKHAIAVAGDKGYIYTPLRAMAELIEIYGEIGHWELGFKEQQRYLEMFARAQGLATRVHVQTLHIRHELQEAELARRLAEEAVVQRKALDEQLQRILAERETILENSIVGMLFLDNHGRIKWANTPLCQLFGFEREDVLGSSLEQFYPTRENFLQCASSVSAAVWRGESFDSEIQMRRADGSLFWVHFSGRAVDQTKPALGTVWVVMDITLRRQLEVNLSVSEQRYKQVVENAAEGIVVLQNDQAVFFNSRISRLFGIDFSGLRERAFSSLLNPECHPKFRKHVQHCLENGGEAADFSCTLIHTSGELVWIEMSSVLIEWDGAPATLSFISDVTQKTLLEQQLRDSMAEQMRLQTLQMENDLHEAERARIHAEETTAAKSMFLANMSHEIRTPMNAIIGMAHLALRTGLNDKQRDYVEKIHRAGVSLLGIINDILDFSKVEAGKLRIEHVEFDLHEVFENISLMTADRAFEKKLEFLIQIDPEVPWRFMGDGLRLGQVLINLVNNAIKFTDHGQVTLSCKLARRDSAQATLIFSVADTGIGMTSEQQTRLFQPFSQADESTTRRFGGTGLGLSISRRVVELMGGCIELQSQEGFGTTVSCEISFTLAEQWQPVQVRRDQPLKALIVDDHAQAAKALVELLRFQGIEAVVVDKSVKAIDLISNADQSDGFDLVFSDLMMPQLDGLALINLLKNLKSLRKKPKYILTGMFARDSARTELDAPDAFLRKPVTLHALRQCLTSLMPESETGLSAPVALSIPRFSGLRVLLVEDNEVNQQIARELLEAAGVEVDIAANGHQALSRLAPGTASNYGLVLMDVQMPELDGHEATMLIRKDGRYSRLPIIAMTAHAMPEEQQRCLESGMNEHLAKPVEPASLYEIVARYCQEFLCAESAGVETVRIAEVRHVQIPGLVVADGLRRTMGDVRLYAELLRRFQNDQSDAARAGRQAYIEGRMQDAIRIIHTLKGVAGLVAANLLRDAAESLEMALREEKAAREILQRFDQCAQILEQALQAADEAARNLPVQSDKAVVEQAEPNLQLLRQCLQQLHQSDAEAIELIDENADQFSRILGAERYQSFSKAIRDFDFPTAAGLLREQLSGENVLL</sequence>
<dbReference type="EC" id="2.7.13.3" evidence="2"/>
<dbReference type="InterPro" id="IPR001610">
    <property type="entry name" value="PAC"/>
</dbReference>
<dbReference type="Pfam" id="PF00072">
    <property type="entry name" value="Response_reg"/>
    <property type="match status" value="2"/>
</dbReference>
<dbReference type="CDD" id="cd17546">
    <property type="entry name" value="REC_hyHK_CKI1_RcsC-like"/>
    <property type="match status" value="1"/>
</dbReference>
<dbReference type="Pfam" id="PF08447">
    <property type="entry name" value="PAS_3"/>
    <property type="match status" value="1"/>
</dbReference>
<feature type="domain" description="HPt" evidence="22">
    <location>
        <begin position="1231"/>
        <end position="1322"/>
    </location>
</feature>
<dbReference type="Pfam" id="PF13424">
    <property type="entry name" value="TPR_12"/>
    <property type="match status" value="1"/>
</dbReference>
<dbReference type="PROSITE" id="PS50112">
    <property type="entry name" value="PAS"/>
    <property type="match status" value="2"/>
</dbReference>
<dbReference type="PROSITE" id="PS50113">
    <property type="entry name" value="PAC"/>
    <property type="match status" value="1"/>
</dbReference>
<dbReference type="Pfam" id="PF00512">
    <property type="entry name" value="HisKA"/>
    <property type="match status" value="1"/>
</dbReference>
<dbReference type="PANTHER" id="PTHR45339">
    <property type="entry name" value="HYBRID SIGNAL TRANSDUCTION HISTIDINE KINASE J"/>
    <property type="match status" value="1"/>
</dbReference>
<feature type="domain" description="PAC" evidence="21">
    <location>
        <begin position="480"/>
        <end position="531"/>
    </location>
</feature>
<dbReference type="Gene3D" id="1.25.40.10">
    <property type="entry name" value="Tetratricopeptide repeat domain"/>
    <property type="match status" value="2"/>
</dbReference>
<dbReference type="EMBL" id="JAGSPN010000007">
    <property type="protein sequence ID" value="MBR7782755.1"/>
    <property type="molecule type" value="Genomic_DNA"/>
</dbReference>
<dbReference type="NCBIfam" id="TIGR00229">
    <property type="entry name" value="sensory_box"/>
    <property type="match status" value="2"/>
</dbReference>
<feature type="domain" description="Response regulatory" evidence="19">
    <location>
        <begin position="932"/>
        <end position="1051"/>
    </location>
</feature>
<evidence type="ECO:0000256" key="10">
    <source>
        <dbReference type="ARBA" id="ARBA00023026"/>
    </source>
</evidence>
<evidence type="ECO:0000313" key="24">
    <source>
        <dbReference type="Proteomes" id="UP000680067"/>
    </source>
</evidence>
<keyword evidence="10" id="KW-0843">Virulence</keyword>
<evidence type="ECO:0000256" key="4">
    <source>
        <dbReference type="ARBA" id="ARBA00022679"/>
    </source>
</evidence>
<dbReference type="InterPro" id="IPR008207">
    <property type="entry name" value="Sig_transdc_His_kin_Hpt_dom"/>
</dbReference>
<dbReference type="InterPro" id="IPR000014">
    <property type="entry name" value="PAS"/>
</dbReference>
<keyword evidence="6" id="KW-0547">Nucleotide-binding</keyword>
<evidence type="ECO:0000256" key="5">
    <source>
        <dbReference type="ARBA" id="ARBA00022729"/>
    </source>
</evidence>
<dbReference type="SMART" id="SM00086">
    <property type="entry name" value="PAC"/>
    <property type="match status" value="2"/>
</dbReference>